<dbReference type="PRINTS" id="PR00990">
    <property type="entry name" value="RIBOKINASE"/>
</dbReference>
<dbReference type="PANTHER" id="PTHR43085">
    <property type="entry name" value="HEXOKINASE FAMILY MEMBER"/>
    <property type="match status" value="1"/>
</dbReference>
<dbReference type="InterPro" id="IPR002139">
    <property type="entry name" value="Ribo/fructo_kinase"/>
</dbReference>
<dbReference type="Pfam" id="PF00294">
    <property type="entry name" value="PfkB"/>
    <property type="match status" value="1"/>
</dbReference>
<dbReference type="CDD" id="cd01166">
    <property type="entry name" value="KdgK"/>
    <property type="match status" value="1"/>
</dbReference>
<dbReference type="GO" id="GO:0005524">
    <property type="term" value="F:ATP binding"/>
    <property type="evidence" value="ECO:0007669"/>
    <property type="project" value="UniProtKB-KW"/>
</dbReference>
<feature type="domain" description="Carbohydrate kinase PfkB" evidence="7">
    <location>
        <begin position="13"/>
        <end position="289"/>
    </location>
</feature>
<dbReference type="PANTHER" id="PTHR43085:SF1">
    <property type="entry name" value="PSEUDOURIDINE KINASE-RELATED"/>
    <property type="match status" value="1"/>
</dbReference>
<dbReference type="InterPro" id="IPR050306">
    <property type="entry name" value="PfkB_Carbo_kinase"/>
</dbReference>
<protein>
    <submittedName>
        <fullName evidence="8">Sugar kinase</fullName>
    </submittedName>
</protein>
<dbReference type="SUPFAM" id="SSF53613">
    <property type="entry name" value="Ribokinase-like"/>
    <property type="match status" value="1"/>
</dbReference>
<dbReference type="GO" id="GO:0008865">
    <property type="term" value="F:fructokinase activity"/>
    <property type="evidence" value="ECO:0007669"/>
    <property type="project" value="UniProtKB-ARBA"/>
</dbReference>
<evidence type="ECO:0000259" key="7">
    <source>
        <dbReference type="Pfam" id="PF00294"/>
    </source>
</evidence>
<reference evidence="8 9" key="1">
    <citation type="submission" date="2021-05" db="EMBL/GenBank/DDBJ databases">
        <title>Novel species in genus Arthrobacter.</title>
        <authorList>
            <person name="Zhang G."/>
        </authorList>
    </citation>
    <scope>NUCLEOTIDE SEQUENCE [LARGE SCALE GENOMIC DNA]</scope>
    <source>
        <strain evidence="9">zg-ZUI227</strain>
    </source>
</reference>
<keyword evidence="3" id="KW-0547">Nucleotide-binding</keyword>
<keyword evidence="2 6" id="KW-0808">Transferase</keyword>
<gene>
    <name evidence="8" type="ORF">KKR91_14105</name>
</gene>
<dbReference type="InterPro" id="IPR002173">
    <property type="entry name" value="Carboh/pur_kinase_PfkB_CS"/>
</dbReference>
<dbReference type="Gene3D" id="3.40.1190.20">
    <property type="match status" value="1"/>
</dbReference>
<proteinExistence type="inferred from homology"/>
<dbReference type="Proteomes" id="UP000676885">
    <property type="component" value="Chromosome"/>
</dbReference>
<comment type="similarity">
    <text evidence="1 6">Belongs to the carbohydrate kinase PfkB family.</text>
</comment>
<dbReference type="GO" id="GO:0006000">
    <property type="term" value="P:fructose metabolic process"/>
    <property type="evidence" value="ECO:0007669"/>
    <property type="project" value="UniProtKB-ARBA"/>
</dbReference>
<dbReference type="AlphaFoldDB" id="A0A975M8G7"/>
<dbReference type="InterPro" id="IPR029056">
    <property type="entry name" value="Ribokinase-like"/>
</dbReference>
<evidence type="ECO:0000313" key="9">
    <source>
        <dbReference type="Proteomes" id="UP000676885"/>
    </source>
</evidence>
<evidence type="ECO:0000256" key="2">
    <source>
        <dbReference type="ARBA" id="ARBA00022679"/>
    </source>
</evidence>
<dbReference type="KEGG" id="ajg:KKR91_14105"/>
<dbReference type="InterPro" id="IPR011611">
    <property type="entry name" value="PfkB_dom"/>
</dbReference>
<evidence type="ECO:0000313" key="8">
    <source>
        <dbReference type="EMBL" id="QWC11842.1"/>
    </source>
</evidence>
<name>A0A975M8G7_9MICC</name>
<dbReference type="PROSITE" id="PS00584">
    <property type="entry name" value="PFKB_KINASES_2"/>
    <property type="match status" value="1"/>
</dbReference>
<accession>A0A975M8G7</accession>
<evidence type="ECO:0000256" key="1">
    <source>
        <dbReference type="ARBA" id="ARBA00010688"/>
    </source>
</evidence>
<evidence type="ECO:0000256" key="6">
    <source>
        <dbReference type="RuleBase" id="RU003704"/>
    </source>
</evidence>
<keyword evidence="4 6" id="KW-0418">Kinase</keyword>
<keyword evidence="5" id="KW-0067">ATP-binding</keyword>
<keyword evidence="9" id="KW-1185">Reference proteome</keyword>
<dbReference type="EMBL" id="CP076022">
    <property type="protein sequence ID" value="QWC11842.1"/>
    <property type="molecule type" value="Genomic_DNA"/>
</dbReference>
<evidence type="ECO:0000256" key="5">
    <source>
        <dbReference type="ARBA" id="ARBA00022840"/>
    </source>
</evidence>
<sequence length="304" mass="30946">MVLMRSSRPGPLATSATLDLGIGGAESNVAIGLSRLGIDVAWIGRVGADSMGEKVLRELRAEGIRVHGIRDAAAPTGLMIKERRTPDTAKVWYYRSGSAGSRLAPADVPGDAVAAAKLLHITGITPALSESAAAAVAYAVDCARDGGTLVSLDLNYRSALWDRDAAGPVLRKLIAGADIVFAGDDEAGIALGATGAPSILAAGRAGLGPSQVVIKLGAAGCLALIDGVESVQAAIPVRVVDTVGAGDAFVAGYLAELLQGEGPRVRLETAVRAGAFSCLSDGDWEGLPTRSDLGPLEHADPVQR</sequence>
<evidence type="ECO:0000256" key="3">
    <source>
        <dbReference type="ARBA" id="ARBA00022741"/>
    </source>
</evidence>
<evidence type="ECO:0000256" key="4">
    <source>
        <dbReference type="ARBA" id="ARBA00022777"/>
    </source>
</evidence>
<organism evidence="8 9">
    <name type="scientific">Arthrobacter jiangjiafuii</name>
    <dbReference type="NCBI Taxonomy" id="2817475"/>
    <lineage>
        <taxon>Bacteria</taxon>
        <taxon>Bacillati</taxon>
        <taxon>Actinomycetota</taxon>
        <taxon>Actinomycetes</taxon>
        <taxon>Micrococcales</taxon>
        <taxon>Micrococcaceae</taxon>
        <taxon>Arthrobacter</taxon>
    </lineage>
</organism>